<protein>
    <submittedName>
        <fullName evidence="1">Uncharacterized protein</fullName>
    </submittedName>
</protein>
<dbReference type="Proteomes" id="UP000054018">
    <property type="component" value="Unassembled WGS sequence"/>
</dbReference>
<keyword evidence="2" id="KW-1185">Reference proteome</keyword>
<evidence type="ECO:0000313" key="2">
    <source>
        <dbReference type="Proteomes" id="UP000054018"/>
    </source>
</evidence>
<gene>
    <name evidence="1" type="ORF">PISMIDRAFT_438376</name>
</gene>
<name>A0A0D0ACA2_9AGAM</name>
<proteinExistence type="predicted"/>
<accession>A0A0D0ACA2</accession>
<dbReference type="AlphaFoldDB" id="A0A0D0ACA2"/>
<dbReference type="EMBL" id="KN833688">
    <property type="protein sequence ID" value="KIK29678.1"/>
    <property type="molecule type" value="Genomic_DNA"/>
</dbReference>
<sequence length="99" mass="11077">MKNVGSVWHTPRSDFTKEVFQTSRMAGLHEVKTPTIVVSDSHRLIYPRVYMLPRQSCNSGDTISLAVLVEAERLTVSVTPKMQVVVGHRSQHADTVARC</sequence>
<reference evidence="1 2" key="1">
    <citation type="submission" date="2014-04" db="EMBL/GenBank/DDBJ databases">
        <authorList>
            <consortium name="DOE Joint Genome Institute"/>
            <person name="Kuo A."/>
            <person name="Kohler A."/>
            <person name="Costa M.D."/>
            <person name="Nagy L.G."/>
            <person name="Floudas D."/>
            <person name="Copeland A."/>
            <person name="Barry K.W."/>
            <person name="Cichocki N."/>
            <person name="Veneault-Fourrey C."/>
            <person name="LaButti K."/>
            <person name="Lindquist E.A."/>
            <person name="Lipzen A."/>
            <person name="Lundell T."/>
            <person name="Morin E."/>
            <person name="Murat C."/>
            <person name="Sun H."/>
            <person name="Tunlid A."/>
            <person name="Henrissat B."/>
            <person name="Grigoriev I.V."/>
            <person name="Hibbett D.S."/>
            <person name="Martin F."/>
            <person name="Nordberg H.P."/>
            <person name="Cantor M.N."/>
            <person name="Hua S.X."/>
        </authorList>
    </citation>
    <scope>NUCLEOTIDE SEQUENCE [LARGE SCALE GENOMIC DNA]</scope>
    <source>
        <strain evidence="1 2">441</strain>
    </source>
</reference>
<reference evidence="2" key="2">
    <citation type="submission" date="2015-01" db="EMBL/GenBank/DDBJ databases">
        <title>Evolutionary Origins and Diversification of the Mycorrhizal Mutualists.</title>
        <authorList>
            <consortium name="DOE Joint Genome Institute"/>
            <consortium name="Mycorrhizal Genomics Consortium"/>
            <person name="Kohler A."/>
            <person name="Kuo A."/>
            <person name="Nagy L.G."/>
            <person name="Floudas D."/>
            <person name="Copeland A."/>
            <person name="Barry K.W."/>
            <person name="Cichocki N."/>
            <person name="Veneault-Fourrey C."/>
            <person name="LaButti K."/>
            <person name="Lindquist E.A."/>
            <person name="Lipzen A."/>
            <person name="Lundell T."/>
            <person name="Morin E."/>
            <person name="Murat C."/>
            <person name="Riley R."/>
            <person name="Ohm R."/>
            <person name="Sun H."/>
            <person name="Tunlid A."/>
            <person name="Henrissat B."/>
            <person name="Grigoriev I.V."/>
            <person name="Hibbett D.S."/>
            <person name="Martin F."/>
        </authorList>
    </citation>
    <scope>NUCLEOTIDE SEQUENCE [LARGE SCALE GENOMIC DNA]</scope>
    <source>
        <strain evidence="2">441</strain>
    </source>
</reference>
<dbReference type="HOGENOM" id="CLU_2321274_0_0_1"/>
<organism evidence="1 2">
    <name type="scientific">Pisolithus microcarpus 441</name>
    <dbReference type="NCBI Taxonomy" id="765257"/>
    <lineage>
        <taxon>Eukaryota</taxon>
        <taxon>Fungi</taxon>
        <taxon>Dikarya</taxon>
        <taxon>Basidiomycota</taxon>
        <taxon>Agaricomycotina</taxon>
        <taxon>Agaricomycetes</taxon>
        <taxon>Agaricomycetidae</taxon>
        <taxon>Boletales</taxon>
        <taxon>Sclerodermatineae</taxon>
        <taxon>Pisolithaceae</taxon>
        <taxon>Pisolithus</taxon>
    </lineage>
</organism>
<evidence type="ECO:0000313" key="1">
    <source>
        <dbReference type="EMBL" id="KIK29678.1"/>
    </source>
</evidence>